<dbReference type="PaxDb" id="6945-B7PUF3"/>
<evidence type="ECO:0000313" key="2">
    <source>
        <dbReference type="EMBL" id="EEC10225.1"/>
    </source>
</evidence>
<dbReference type="VEuPathDB" id="VectorBase:ISCW019645"/>
<reference evidence="3" key="2">
    <citation type="submission" date="2020-05" db="UniProtKB">
        <authorList>
            <consortium name="EnsemblMetazoa"/>
        </authorList>
    </citation>
    <scope>IDENTIFICATION</scope>
    <source>
        <strain evidence="3">wikel</strain>
    </source>
</reference>
<evidence type="ECO:0000313" key="3">
    <source>
        <dbReference type="EnsemblMetazoa" id="ISCW019645-PA"/>
    </source>
</evidence>
<reference evidence="2 4" key="1">
    <citation type="submission" date="2008-03" db="EMBL/GenBank/DDBJ databases">
        <title>Annotation of Ixodes scapularis.</title>
        <authorList>
            <consortium name="Ixodes scapularis Genome Project Consortium"/>
            <person name="Caler E."/>
            <person name="Hannick L.I."/>
            <person name="Bidwell S."/>
            <person name="Joardar V."/>
            <person name="Thiagarajan M."/>
            <person name="Amedeo P."/>
            <person name="Galinsky K.J."/>
            <person name="Schobel S."/>
            <person name="Inman J."/>
            <person name="Hostetler J."/>
            <person name="Miller J."/>
            <person name="Hammond M."/>
            <person name="Megy K."/>
            <person name="Lawson D."/>
            <person name="Kodira C."/>
            <person name="Sutton G."/>
            <person name="Meyer J."/>
            <person name="Hill C.A."/>
            <person name="Birren B."/>
            <person name="Nene V."/>
            <person name="Collins F."/>
            <person name="Alarcon-Chaidez F."/>
            <person name="Wikel S."/>
            <person name="Strausberg R."/>
        </authorList>
    </citation>
    <scope>NUCLEOTIDE SEQUENCE [LARGE SCALE GENOMIC DNA]</scope>
    <source>
        <strain evidence="4">Wikel</strain>
        <strain evidence="2">Wikel colony</strain>
    </source>
</reference>
<protein>
    <submittedName>
        <fullName evidence="2 3">Uncharacterized protein</fullName>
    </submittedName>
</protein>
<accession>B7PUF3</accession>
<dbReference type="EMBL" id="DS792129">
    <property type="protein sequence ID" value="EEC10225.1"/>
    <property type="molecule type" value="Genomic_DNA"/>
</dbReference>
<dbReference type="VEuPathDB" id="VectorBase:ISCI019645"/>
<sequence>MGYSTGGKSIHATNRSSARRTTDKKRKNLRKRGREKQWSSRRLMTTLARAPDTHIHRHSRSRRAKKHENGNPLSRMQASTLSHYALAQSRIWQPAQLKDMTMINRHKNNVLDNERKCFFFSFEERSTWKKKKMPTNDLL</sequence>
<dbReference type="HOGENOM" id="CLU_1847345_0_0_1"/>
<evidence type="ECO:0000256" key="1">
    <source>
        <dbReference type="SAM" id="MobiDB-lite"/>
    </source>
</evidence>
<proteinExistence type="predicted"/>
<dbReference type="EMBL" id="ABJB010665933">
    <property type="status" value="NOT_ANNOTATED_CDS"/>
    <property type="molecule type" value="Genomic_DNA"/>
</dbReference>
<dbReference type="EnsemblMetazoa" id="ISCW019645-RA">
    <property type="protein sequence ID" value="ISCW019645-PA"/>
    <property type="gene ID" value="ISCW019645"/>
</dbReference>
<feature type="compositionally biased region" description="Basic residues" evidence="1">
    <location>
        <begin position="22"/>
        <end position="34"/>
    </location>
</feature>
<organism>
    <name type="scientific">Ixodes scapularis</name>
    <name type="common">Black-legged tick</name>
    <name type="synonym">Deer tick</name>
    <dbReference type="NCBI Taxonomy" id="6945"/>
    <lineage>
        <taxon>Eukaryota</taxon>
        <taxon>Metazoa</taxon>
        <taxon>Ecdysozoa</taxon>
        <taxon>Arthropoda</taxon>
        <taxon>Chelicerata</taxon>
        <taxon>Arachnida</taxon>
        <taxon>Acari</taxon>
        <taxon>Parasitiformes</taxon>
        <taxon>Ixodida</taxon>
        <taxon>Ixodoidea</taxon>
        <taxon>Ixodidae</taxon>
        <taxon>Ixodinae</taxon>
        <taxon>Ixodes</taxon>
    </lineage>
</organism>
<keyword evidence="4" id="KW-1185">Reference proteome</keyword>
<dbReference type="Proteomes" id="UP000001555">
    <property type="component" value="Unassembled WGS sequence"/>
</dbReference>
<name>B7PUF3_IXOSC</name>
<feature type="compositionally biased region" description="Basic residues" evidence="1">
    <location>
        <begin position="55"/>
        <end position="66"/>
    </location>
</feature>
<dbReference type="InParanoid" id="B7PUF3"/>
<feature type="region of interest" description="Disordered" evidence="1">
    <location>
        <begin position="1"/>
        <end position="74"/>
    </location>
</feature>
<gene>
    <name evidence="2" type="ORF">IscW_ISCW019645</name>
</gene>
<evidence type="ECO:0000313" key="4">
    <source>
        <dbReference type="Proteomes" id="UP000001555"/>
    </source>
</evidence>
<dbReference type="AlphaFoldDB" id="B7PUF3"/>